<organism evidence="7 8">
    <name type="scientific">Marinilabilia salmonicolor</name>
    <dbReference type="NCBI Taxonomy" id="989"/>
    <lineage>
        <taxon>Bacteria</taxon>
        <taxon>Pseudomonadati</taxon>
        <taxon>Bacteroidota</taxon>
        <taxon>Bacteroidia</taxon>
        <taxon>Marinilabiliales</taxon>
        <taxon>Marinilabiliaceae</taxon>
        <taxon>Marinilabilia</taxon>
    </lineage>
</organism>
<dbReference type="PANTHER" id="PTHR11814">
    <property type="entry name" value="SULFATE TRANSPORTER"/>
    <property type="match status" value="1"/>
</dbReference>
<keyword evidence="3 5" id="KW-1133">Transmembrane helix</keyword>
<evidence type="ECO:0000256" key="5">
    <source>
        <dbReference type="SAM" id="Phobius"/>
    </source>
</evidence>
<dbReference type="Proteomes" id="UP000252733">
    <property type="component" value="Unassembled WGS sequence"/>
</dbReference>
<evidence type="ECO:0000256" key="3">
    <source>
        <dbReference type="ARBA" id="ARBA00022989"/>
    </source>
</evidence>
<reference evidence="7 8" key="1">
    <citation type="submission" date="2018-07" db="EMBL/GenBank/DDBJ databases">
        <title>Freshwater and sediment microbial communities from various areas in North America, analyzing microbe dynamics in response to fracking.</title>
        <authorList>
            <person name="Lamendella R."/>
        </authorList>
    </citation>
    <scope>NUCLEOTIDE SEQUENCE [LARGE SCALE GENOMIC DNA]</scope>
    <source>
        <strain evidence="7 8">160A</strain>
    </source>
</reference>
<keyword evidence="8" id="KW-1185">Reference proteome</keyword>
<comment type="caution">
    <text evidence="7">The sequence shown here is derived from an EMBL/GenBank/DDBJ whole genome shotgun (WGS) entry which is preliminary data.</text>
</comment>
<proteinExistence type="predicted"/>
<dbReference type="Pfam" id="PF00916">
    <property type="entry name" value="Sulfate_transp"/>
    <property type="match status" value="1"/>
</dbReference>
<dbReference type="PROSITE" id="PS50801">
    <property type="entry name" value="STAS"/>
    <property type="match status" value="1"/>
</dbReference>
<evidence type="ECO:0000313" key="7">
    <source>
        <dbReference type="EMBL" id="RCW29870.1"/>
    </source>
</evidence>
<feature type="transmembrane region" description="Helical" evidence="5">
    <location>
        <begin position="240"/>
        <end position="264"/>
    </location>
</feature>
<evidence type="ECO:0000259" key="6">
    <source>
        <dbReference type="PROSITE" id="PS50801"/>
    </source>
</evidence>
<dbReference type="InterPro" id="IPR011547">
    <property type="entry name" value="SLC26A/SulP_dom"/>
</dbReference>
<dbReference type="GO" id="GO:0055085">
    <property type="term" value="P:transmembrane transport"/>
    <property type="evidence" value="ECO:0007669"/>
    <property type="project" value="InterPro"/>
</dbReference>
<evidence type="ECO:0000313" key="8">
    <source>
        <dbReference type="Proteomes" id="UP000252733"/>
    </source>
</evidence>
<feature type="transmembrane region" description="Helical" evidence="5">
    <location>
        <begin position="12"/>
        <end position="34"/>
    </location>
</feature>
<keyword evidence="2 5" id="KW-0812">Transmembrane</keyword>
<dbReference type="InterPro" id="IPR036513">
    <property type="entry name" value="STAS_dom_sf"/>
</dbReference>
<feature type="transmembrane region" description="Helical" evidence="5">
    <location>
        <begin position="323"/>
        <end position="349"/>
    </location>
</feature>
<feature type="transmembrane region" description="Helical" evidence="5">
    <location>
        <begin position="92"/>
        <end position="110"/>
    </location>
</feature>
<dbReference type="CDD" id="cd07042">
    <property type="entry name" value="STAS_SulP_like_sulfate_transporter"/>
    <property type="match status" value="1"/>
</dbReference>
<gene>
    <name evidence="7" type="ORF">DFO77_12563</name>
</gene>
<evidence type="ECO:0000256" key="1">
    <source>
        <dbReference type="ARBA" id="ARBA00004141"/>
    </source>
</evidence>
<dbReference type="InterPro" id="IPR002645">
    <property type="entry name" value="STAS_dom"/>
</dbReference>
<protein>
    <submittedName>
        <fullName evidence="7">SulP family sulfate permease</fullName>
    </submittedName>
</protein>
<feature type="transmembrane region" description="Helical" evidence="5">
    <location>
        <begin position="163"/>
        <end position="185"/>
    </location>
</feature>
<dbReference type="RefSeq" id="WP_114437795.1">
    <property type="nucleotide sequence ID" value="NZ_QPIZ01000025.1"/>
</dbReference>
<feature type="domain" description="STAS" evidence="6">
    <location>
        <begin position="441"/>
        <end position="541"/>
    </location>
</feature>
<keyword evidence="4 5" id="KW-0472">Membrane</keyword>
<feature type="transmembrane region" description="Helical" evidence="5">
    <location>
        <begin position="122"/>
        <end position="143"/>
    </location>
</feature>
<feature type="transmembrane region" description="Helical" evidence="5">
    <location>
        <begin position="69"/>
        <end position="86"/>
    </location>
</feature>
<dbReference type="AlphaFoldDB" id="A0A368UPA0"/>
<dbReference type="Gene3D" id="3.30.750.24">
    <property type="entry name" value="STAS domain"/>
    <property type="match status" value="1"/>
</dbReference>
<feature type="transmembrane region" description="Helical" evidence="5">
    <location>
        <begin position="40"/>
        <end position="57"/>
    </location>
</feature>
<feature type="transmembrane region" description="Helical" evidence="5">
    <location>
        <begin position="197"/>
        <end position="220"/>
    </location>
</feature>
<name>A0A368UPA0_9BACT</name>
<accession>A0A368UPA0</accession>
<evidence type="ECO:0000256" key="2">
    <source>
        <dbReference type="ARBA" id="ARBA00022692"/>
    </source>
</evidence>
<feature type="transmembrane region" description="Helical" evidence="5">
    <location>
        <begin position="370"/>
        <end position="398"/>
    </location>
</feature>
<sequence length="548" mass="59719">MSKYIGKIKRGDIYGGLVAAIVSIPIAITFGVASGAGPEAGLYGAVIIGLVATLAGGSKTLISEPTGPMAVFMTAVFASNVTEYGLHQGMIYSFTVVFFAGVFQILLGYFKLGRYFRLMPYSVISGFMSGIALILIVMQLPAFLGHDAVKGGIVGLAKNIPELLQSVNYPELLIGGSALLILLIYPKRWQGRFPSQLAVLLFFSLLVFLIPGLGEIRLIGAFDLGWPNFNLPLMPLDHNWSSVFLDAFLLALLGSIDTILTALIADSLTREEHNSNRELMGQGLANLFAGLLGTLPGAGATMGTVVNIRTGARSRWSGIMRSAFLVILIFGAAPLIQYIPLALLAAIAFKVGIDILDWSFIKRAHKISQGALFIMYGVLLVTIFVDLVIAVGLGIFVANMLTIEKLSHLQSFNLRMISDSVDTAPLSDKEKEIFDTIRDKVYLFYLSGPMIFGVARAIQRERKNIAPCNHLILDLQDVTHLDTTVLLAIENMVDEALDFGKSVYLVPGRHFIEKRLRKLKLHQKVGEENIFHDRLSALQYVEQLANGG</sequence>
<evidence type="ECO:0000256" key="4">
    <source>
        <dbReference type="ARBA" id="ARBA00023136"/>
    </source>
</evidence>
<dbReference type="InterPro" id="IPR001902">
    <property type="entry name" value="SLC26A/SulP_fam"/>
</dbReference>
<feature type="transmembrane region" description="Helical" evidence="5">
    <location>
        <begin position="284"/>
        <end position="303"/>
    </location>
</feature>
<dbReference type="GO" id="GO:0016020">
    <property type="term" value="C:membrane"/>
    <property type="evidence" value="ECO:0007669"/>
    <property type="project" value="UniProtKB-SubCell"/>
</dbReference>
<dbReference type="EMBL" id="QPIZ01000025">
    <property type="protein sequence ID" value="RCW29870.1"/>
    <property type="molecule type" value="Genomic_DNA"/>
</dbReference>
<dbReference type="SUPFAM" id="SSF52091">
    <property type="entry name" value="SpoIIaa-like"/>
    <property type="match status" value="1"/>
</dbReference>
<comment type="subcellular location">
    <subcellularLocation>
        <location evidence="1">Membrane</location>
        <topology evidence="1">Multi-pass membrane protein</topology>
    </subcellularLocation>
</comment>
<dbReference type="Pfam" id="PF01740">
    <property type="entry name" value="STAS"/>
    <property type="match status" value="1"/>
</dbReference>